<comment type="caution">
    <text evidence="1">The sequence shown here is derived from an EMBL/GenBank/DDBJ whole genome shotgun (WGS) entry which is preliminary data.</text>
</comment>
<evidence type="ECO:0000313" key="1">
    <source>
        <dbReference type="EMBL" id="GBP27818.1"/>
    </source>
</evidence>
<reference evidence="1 2" key="1">
    <citation type="journal article" date="2019" name="Commun. Biol.">
        <title>The bagworm genome reveals a unique fibroin gene that provides high tensile strength.</title>
        <authorList>
            <person name="Kono N."/>
            <person name="Nakamura H."/>
            <person name="Ohtoshi R."/>
            <person name="Tomita M."/>
            <person name="Numata K."/>
            <person name="Arakawa K."/>
        </authorList>
    </citation>
    <scope>NUCLEOTIDE SEQUENCE [LARGE SCALE GENOMIC DNA]</scope>
</reference>
<sequence>MILLLSGAPVKIQPSTVTRTKPSTSVRIERTPTLTAVVVEDIIDRVDCSRTSRYSFRFSISTGCYRVVDLRRDAIALVLFASRSAAAADFENLLRRPAAETGSLGRVRLSVGRSQLADTAGMQPIRAVECIAVTKLHYSLPFWVVFLHLFLTRGNANVTKGEVRARMG</sequence>
<dbReference type="AlphaFoldDB" id="A0A4C1UN02"/>
<accession>A0A4C1UN02</accession>
<proteinExistence type="predicted"/>
<dbReference type="Proteomes" id="UP000299102">
    <property type="component" value="Unassembled WGS sequence"/>
</dbReference>
<organism evidence="1 2">
    <name type="scientific">Eumeta variegata</name>
    <name type="common">Bagworm moth</name>
    <name type="synonym">Eumeta japonica</name>
    <dbReference type="NCBI Taxonomy" id="151549"/>
    <lineage>
        <taxon>Eukaryota</taxon>
        <taxon>Metazoa</taxon>
        <taxon>Ecdysozoa</taxon>
        <taxon>Arthropoda</taxon>
        <taxon>Hexapoda</taxon>
        <taxon>Insecta</taxon>
        <taxon>Pterygota</taxon>
        <taxon>Neoptera</taxon>
        <taxon>Endopterygota</taxon>
        <taxon>Lepidoptera</taxon>
        <taxon>Glossata</taxon>
        <taxon>Ditrysia</taxon>
        <taxon>Tineoidea</taxon>
        <taxon>Psychidae</taxon>
        <taxon>Oiketicinae</taxon>
        <taxon>Eumeta</taxon>
    </lineage>
</organism>
<evidence type="ECO:0000313" key="2">
    <source>
        <dbReference type="Proteomes" id="UP000299102"/>
    </source>
</evidence>
<name>A0A4C1UN02_EUMVA</name>
<keyword evidence="2" id="KW-1185">Reference proteome</keyword>
<dbReference type="EMBL" id="BGZK01000199">
    <property type="protein sequence ID" value="GBP27818.1"/>
    <property type="molecule type" value="Genomic_DNA"/>
</dbReference>
<protein>
    <submittedName>
        <fullName evidence="1">Uncharacterized protein</fullName>
    </submittedName>
</protein>
<gene>
    <name evidence="1" type="ORF">EVAR_94222_1</name>
</gene>